<keyword evidence="2" id="KW-1185">Reference proteome</keyword>
<evidence type="ECO:0000313" key="2">
    <source>
        <dbReference type="Proteomes" id="UP001597145"/>
    </source>
</evidence>
<comment type="caution">
    <text evidence="1">The sequence shown here is derived from an EMBL/GenBank/DDBJ whole genome shotgun (WGS) entry which is preliminary data.</text>
</comment>
<dbReference type="EMBL" id="JBHUCP010000009">
    <property type="protein sequence ID" value="MFD1531035.1"/>
    <property type="molecule type" value="Genomic_DNA"/>
</dbReference>
<evidence type="ECO:0000313" key="1">
    <source>
        <dbReference type="EMBL" id="MFD1531035.1"/>
    </source>
</evidence>
<dbReference type="Proteomes" id="UP001597145">
    <property type="component" value="Unassembled WGS sequence"/>
</dbReference>
<proteinExistence type="predicted"/>
<gene>
    <name evidence="1" type="ORF">ACFSCY_16475</name>
</gene>
<name>A0ABW4FL76_9PSEU</name>
<sequence length="72" mass="7860">MLWCPRHPDRTGERVRHYAAAADHRRDRLLDRRDRTCVPLELTIPFLTGAAFTGGIGAINGLGNIGGCIGTC</sequence>
<reference evidence="2" key="1">
    <citation type="journal article" date="2019" name="Int. J. Syst. Evol. Microbiol.">
        <title>The Global Catalogue of Microorganisms (GCM) 10K type strain sequencing project: providing services to taxonomists for standard genome sequencing and annotation.</title>
        <authorList>
            <consortium name="The Broad Institute Genomics Platform"/>
            <consortium name="The Broad Institute Genome Sequencing Center for Infectious Disease"/>
            <person name="Wu L."/>
            <person name="Ma J."/>
        </authorList>
    </citation>
    <scope>NUCLEOTIDE SEQUENCE [LARGE SCALE GENOMIC DNA]</scope>
    <source>
        <strain evidence="2">JCM 12165</strain>
    </source>
</reference>
<accession>A0ABW4FL76</accession>
<dbReference type="RefSeq" id="WP_343971237.1">
    <property type="nucleotide sequence ID" value="NZ_BAAAJG010000002.1"/>
</dbReference>
<protein>
    <submittedName>
        <fullName evidence="1">Uncharacterized protein</fullName>
    </submittedName>
</protein>
<organism evidence="1 2">
    <name type="scientific">Pseudonocardia aurantiaca</name>
    <dbReference type="NCBI Taxonomy" id="75290"/>
    <lineage>
        <taxon>Bacteria</taxon>
        <taxon>Bacillati</taxon>
        <taxon>Actinomycetota</taxon>
        <taxon>Actinomycetes</taxon>
        <taxon>Pseudonocardiales</taxon>
        <taxon>Pseudonocardiaceae</taxon>
        <taxon>Pseudonocardia</taxon>
    </lineage>
</organism>